<dbReference type="Pfam" id="PF00359">
    <property type="entry name" value="PTS_EIIA_2"/>
    <property type="match status" value="1"/>
</dbReference>
<dbReference type="Gene3D" id="3.40.930.10">
    <property type="entry name" value="Mannitol-specific EII, Chain A"/>
    <property type="match status" value="1"/>
</dbReference>
<evidence type="ECO:0000313" key="7">
    <source>
        <dbReference type="EMBL" id="ACZ10082.1"/>
    </source>
</evidence>
<dbReference type="PANTHER" id="PTHR47738">
    <property type="entry name" value="PTS SYSTEM FRUCTOSE-LIKE EIIA COMPONENT-RELATED"/>
    <property type="match status" value="1"/>
</dbReference>
<evidence type="ECO:0000256" key="1">
    <source>
        <dbReference type="ARBA" id="ARBA00022448"/>
    </source>
</evidence>
<organism evidence="7 8">
    <name type="scientific">Sebaldella termitidis (strain ATCC 33386 / NCTC 11300)</name>
    <dbReference type="NCBI Taxonomy" id="526218"/>
    <lineage>
        <taxon>Bacteria</taxon>
        <taxon>Fusobacteriati</taxon>
        <taxon>Fusobacteriota</taxon>
        <taxon>Fusobacteriia</taxon>
        <taxon>Fusobacteriales</taxon>
        <taxon>Leptotrichiaceae</taxon>
        <taxon>Sebaldella</taxon>
    </lineage>
</organism>
<dbReference type="PROSITE" id="PS51094">
    <property type="entry name" value="PTS_EIIA_TYPE_2"/>
    <property type="match status" value="1"/>
</dbReference>
<dbReference type="HOGENOM" id="CLU_072531_5_1_0"/>
<dbReference type="InterPro" id="IPR051541">
    <property type="entry name" value="PTS_SugarTrans_NitroReg"/>
</dbReference>
<dbReference type="GO" id="GO:0016020">
    <property type="term" value="C:membrane"/>
    <property type="evidence" value="ECO:0007669"/>
    <property type="project" value="InterPro"/>
</dbReference>
<dbReference type="PANTHER" id="PTHR47738:SF1">
    <property type="entry name" value="NITROGEN REGULATORY PROTEIN"/>
    <property type="match status" value="1"/>
</dbReference>
<dbReference type="EMBL" id="CP001739">
    <property type="protein sequence ID" value="ACZ10082.1"/>
    <property type="molecule type" value="Genomic_DNA"/>
</dbReference>
<dbReference type="AlphaFoldDB" id="D1APP8"/>
<evidence type="ECO:0000256" key="2">
    <source>
        <dbReference type="ARBA" id="ARBA00022553"/>
    </source>
</evidence>
<dbReference type="KEGG" id="str:Sterm_3241"/>
<dbReference type="InterPro" id="IPR016152">
    <property type="entry name" value="PTrfase/Anion_transptr"/>
</dbReference>
<dbReference type="SUPFAM" id="SSF55804">
    <property type="entry name" value="Phoshotransferase/anion transport protein"/>
    <property type="match status" value="1"/>
</dbReference>
<accession>D1APP8</accession>
<dbReference type="RefSeq" id="WP_012862664.1">
    <property type="nucleotide sequence ID" value="NC_013517.1"/>
</dbReference>
<sequence length="152" mass="17464">MILENNQIFLDEKLSNKDNVMLFIAEKSKLLGITDNEKEIYNKLWEREKEYPTAVQDLIAVPHVKSDLIKTAKLLFIRLTEAVDWDSPDGFKVKSVFVILVPEKDAGQKHLEILSKVAVSLLEEDFQSMILNMKTGDELIKYIKENLDGDLL</sequence>
<dbReference type="CDD" id="cd00211">
    <property type="entry name" value="PTS_IIA_fru"/>
    <property type="match status" value="1"/>
</dbReference>
<evidence type="ECO:0000313" key="8">
    <source>
        <dbReference type="Proteomes" id="UP000000845"/>
    </source>
</evidence>
<evidence type="ECO:0000256" key="4">
    <source>
        <dbReference type="ARBA" id="ARBA00022679"/>
    </source>
</evidence>
<keyword evidence="1" id="KW-0813">Transport</keyword>
<dbReference type="GO" id="GO:0009401">
    <property type="term" value="P:phosphoenolpyruvate-dependent sugar phosphotransferase system"/>
    <property type="evidence" value="ECO:0007669"/>
    <property type="project" value="UniProtKB-KW"/>
</dbReference>
<dbReference type="GO" id="GO:0008982">
    <property type="term" value="F:protein-N(PI)-phosphohistidine-sugar phosphotransferase activity"/>
    <property type="evidence" value="ECO:0007669"/>
    <property type="project" value="InterPro"/>
</dbReference>
<dbReference type="Proteomes" id="UP000000845">
    <property type="component" value="Chromosome"/>
</dbReference>
<reference evidence="8" key="1">
    <citation type="submission" date="2009-09" db="EMBL/GenBank/DDBJ databases">
        <title>The complete chromosome of Sebaldella termitidis ATCC 33386.</title>
        <authorList>
            <consortium name="US DOE Joint Genome Institute (JGI-PGF)"/>
            <person name="Lucas S."/>
            <person name="Copeland A."/>
            <person name="Lapidus A."/>
            <person name="Glavina del Rio T."/>
            <person name="Dalin E."/>
            <person name="Tice H."/>
            <person name="Bruce D."/>
            <person name="Goodwin L."/>
            <person name="Pitluck S."/>
            <person name="Kyrpides N."/>
            <person name="Mavromatis K."/>
            <person name="Ivanova N."/>
            <person name="Mikhailova N."/>
            <person name="Sims D."/>
            <person name="Meincke L."/>
            <person name="Brettin T."/>
            <person name="Detter J.C."/>
            <person name="Han C."/>
            <person name="Larimer F."/>
            <person name="Land M."/>
            <person name="Hauser L."/>
            <person name="Markowitz V."/>
            <person name="Cheng J.F."/>
            <person name="Hugenholtz P."/>
            <person name="Woyke T."/>
            <person name="Wu D."/>
            <person name="Eisen J.A."/>
        </authorList>
    </citation>
    <scope>NUCLEOTIDE SEQUENCE [LARGE SCALE GENOMIC DNA]</scope>
    <source>
        <strain evidence="8">ATCC 33386 / NCTC 11300</strain>
    </source>
</reference>
<feature type="domain" description="PTS EIIA type-2" evidence="6">
    <location>
        <begin position="1"/>
        <end position="146"/>
    </location>
</feature>
<protein>
    <submittedName>
        <fullName evidence="7">PTS IIA-like nitrogen-regulatory protein PtsN</fullName>
    </submittedName>
</protein>
<dbReference type="STRING" id="526218.Sterm_3241"/>
<proteinExistence type="predicted"/>
<name>D1APP8_SEBTE</name>
<keyword evidence="8" id="KW-1185">Reference proteome</keyword>
<dbReference type="eggNOG" id="COG1762">
    <property type="taxonomic scope" value="Bacteria"/>
</dbReference>
<keyword evidence="3" id="KW-0762">Sugar transport</keyword>
<dbReference type="InterPro" id="IPR004715">
    <property type="entry name" value="PTS_IIA_fruc"/>
</dbReference>
<reference evidence="7 8" key="2">
    <citation type="journal article" date="2010" name="Stand. Genomic Sci.">
        <title>Complete genome sequence of Sebaldella termitidis type strain (NCTC 11300).</title>
        <authorList>
            <person name="Harmon-Smith M."/>
            <person name="Celia L."/>
            <person name="Chertkov O."/>
            <person name="Lapidus A."/>
            <person name="Copeland A."/>
            <person name="Glavina Del Rio T."/>
            <person name="Nolan M."/>
            <person name="Lucas S."/>
            <person name="Tice H."/>
            <person name="Cheng J.F."/>
            <person name="Han C."/>
            <person name="Detter J.C."/>
            <person name="Bruce D."/>
            <person name="Goodwin L."/>
            <person name="Pitluck S."/>
            <person name="Pati A."/>
            <person name="Liolios K."/>
            <person name="Ivanova N."/>
            <person name="Mavromatis K."/>
            <person name="Mikhailova N."/>
            <person name="Chen A."/>
            <person name="Palaniappan K."/>
            <person name="Land M."/>
            <person name="Hauser L."/>
            <person name="Chang Y.J."/>
            <person name="Jeffries C.D."/>
            <person name="Brettin T."/>
            <person name="Goker M."/>
            <person name="Beck B."/>
            <person name="Bristow J."/>
            <person name="Eisen J.A."/>
            <person name="Markowitz V."/>
            <person name="Hugenholtz P."/>
            <person name="Kyrpides N.C."/>
            <person name="Klenk H.P."/>
            <person name="Chen F."/>
        </authorList>
    </citation>
    <scope>NUCLEOTIDE SEQUENCE [LARGE SCALE GENOMIC DNA]</scope>
    <source>
        <strain evidence="8">ATCC 33386 / NCTC 11300</strain>
    </source>
</reference>
<gene>
    <name evidence="7" type="ordered locus">Sterm_3241</name>
</gene>
<evidence type="ECO:0000259" key="6">
    <source>
        <dbReference type="PROSITE" id="PS51094"/>
    </source>
</evidence>
<keyword evidence="2" id="KW-0597">Phosphoprotein</keyword>
<keyword evidence="4" id="KW-0808">Transferase</keyword>
<dbReference type="NCBIfam" id="TIGR00848">
    <property type="entry name" value="fruA"/>
    <property type="match status" value="1"/>
</dbReference>
<evidence type="ECO:0000256" key="5">
    <source>
        <dbReference type="ARBA" id="ARBA00022683"/>
    </source>
</evidence>
<dbReference type="GO" id="GO:0030295">
    <property type="term" value="F:protein kinase activator activity"/>
    <property type="evidence" value="ECO:0007669"/>
    <property type="project" value="TreeGrafter"/>
</dbReference>
<dbReference type="InterPro" id="IPR002178">
    <property type="entry name" value="PTS_EIIA_type-2_dom"/>
</dbReference>
<keyword evidence="5" id="KW-0598">Phosphotransferase system</keyword>
<evidence type="ECO:0000256" key="3">
    <source>
        <dbReference type="ARBA" id="ARBA00022597"/>
    </source>
</evidence>